<evidence type="ECO:0000256" key="7">
    <source>
        <dbReference type="SAM" id="Phobius"/>
    </source>
</evidence>
<feature type="transmembrane region" description="Helical" evidence="7">
    <location>
        <begin position="352"/>
        <end position="373"/>
    </location>
</feature>
<evidence type="ECO:0000313" key="8">
    <source>
        <dbReference type="EMBL" id="KKN15571.1"/>
    </source>
</evidence>
<feature type="transmembrane region" description="Helical" evidence="7">
    <location>
        <begin position="277"/>
        <end position="306"/>
    </location>
</feature>
<gene>
    <name evidence="8" type="ORF">LCGC14_0984750</name>
</gene>
<evidence type="ECO:0000256" key="3">
    <source>
        <dbReference type="ARBA" id="ARBA00022448"/>
    </source>
</evidence>
<feature type="transmembrane region" description="Helical" evidence="7">
    <location>
        <begin position="380"/>
        <end position="399"/>
    </location>
</feature>
<dbReference type="InterPro" id="IPR001734">
    <property type="entry name" value="Na/solute_symporter"/>
</dbReference>
<comment type="caution">
    <text evidence="8">The sequence shown here is derived from an EMBL/GenBank/DDBJ whole genome shotgun (WGS) entry which is preliminary data.</text>
</comment>
<dbReference type="PANTHER" id="PTHR48086">
    <property type="entry name" value="SODIUM/PROLINE SYMPORTER-RELATED"/>
    <property type="match status" value="1"/>
</dbReference>
<dbReference type="Gene3D" id="1.20.1730.10">
    <property type="entry name" value="Sodium/glucose cotransporter"/>
    <property type="match status" value="1"/>
</dbReference>
<organism evidence="8">
    <name type="scientific">marine sediment metagenome</name>
    <dbReference type="NCBI Taxonomy" id="412755"/>
    <lineage>
        <taxon>unclassified sequences</taxon>
        <taxon>metagenomes</taxon>
        <taxon>ecological metagenomes</taxon>
    </lineage>
</organism>
<evidence type="ECO:0000256" key="6">
    <source>
        <dbReference type="ARBA" id="ARBA00023136"/>
    </source>
</evidence>
<name>A0A0F9QQW2_9ZZZZ</name>
<feature type="transmembrane region" description="Helical" evidence="7">
    <location>
        <begin position="199"/>
        <end position="221"/>
    </location>
</feature>
<feature type="transmembrane region" description="Helical" evidence="7">
    <location>
        <begin position="233"/>
        <end position="257"/>
    </location>
</feature>
<dbReference type="CDD" id="cd10322">
    <property type="entry name" value="SLC5sbd"/>
    <property type="match status" value="1"/>
</dbReference>
<evidence type="ECO:0000256" key="1">
    <source>
        <dbReference type="ARBA" id="ARBA00004141"/>
    </source>
</evidence>
<accession>A0A0F9QQW2</accession>
<dbReference type="GO" id="GO:0022857">
    <property type="term" value="F:transmembrane transporter activity"/>
    <property type="evidence" value="ECO:0007669"/>
    <property type="project" value="InterPro"/>
</dbReference>
<feature type="transmembrane region" description="Helical" evidence="7">
    <location>
        <begin position="87"/>
        <end position="108"/>
    </location>
</feature>
<dbReference type="InterPro" id="IPR038377">
    <property type="entry name" value="Na/Glc_symporter_sf"/>
</dbReference>
<feature type="non-terminal residue" evidence="8">
    <location>
        <position position="412"/>
    </location>
</feature>
<feature type="transmembrane region" description="Helical" evidence="7">
    <location>
        <begin position="128"/>
        <end position="148"/>
    </location>
</feature>
<comment type="subcellular location">
    <subcellularLocation>
        <location evidence="1">Membrane</location>
        <topology evidence="1">Multi-pass membrane protein</topology>
    </subcellularLocation>
</comment>
<feature type="transmembrane region" description="Helical" evidence="7">
    <location>
        <begin position="326"/>
        <end position="346"/>
    </location>
</feature>
<comment type="similarity">
    <text evidence="2">Belongs to the sodium:solute symporter (SSF) (TC 2.A.21) family.</text>
</comment>
<evidence type="ECO:0000256" key="4">
    <source>
        <dbReference type="ARBA" id="ARBA00022692"/>
    </source>
</evidence>
<dbReference type="PANTHER" id="PTHR48086:SF7">
    <property type="entry name" value="SODIUM-SOLUTE SYMPORTER-RELATED"/>
    <property type="match status" value="1"/>
</dbReference>
<protein>
    <submittedName>
        <fullName evidence="8">Uncharacterized protein</fullName>
    </submittedName>
</protein>
<sequence length="412" mass="43815">MIAYLLAGRNLPFWVVASLLAGLAVGGASTIGVAEGAYNTGISAGWYNAAWAVAAILVGLIVARRYRRMEVATLPELFERHYSTSGRVIGVIGQLVLQIVIISVQYVAGGAILSSLLPDVFSFRQGMFITAVVFIGITLIGGFWAAGLTNIINVILIYVGVILGVIIAVRKIGGFGALVAKLPSEHPGFDLGAIGWPLIIAWFMVMVTMAFSVQSVVQITFAAKDSSSASKGFILGGLIILPIGFISAILGMAATILHPEIIATEALPRIVLSLSPVVAGLVLAGLWAADVSTASVLLVGSATLVVGDLIKRFVAPDLEEKEERRISRIAVLVLSVFTYLLAYFVSGNILKTLLLGLSLTTGYTLVTLMTIFWPKICRRAHAAWTLLTSMAALAVWLIFPQISTFFQRIGLI</sequence>
<evidence type="ECO:0000256" key="2">
    <source>
        <dbReference type="ARBA" id="ARBA00006434"/>
    </source>
</evidence>
<feature type="transmembrane region" description="Helical" evidence="7">
    <location>
        <begin position="155"/>
        <end position="179"/>
    </location>
</feature>
<keyword evidence="3" id="KW-0813">Transport</keyword>
<dbReference type="GO" id="GO:0005886">
    <property type="term" value="C:plasma membrane"/>
    <property type="evidence" value="ECO:0007669"/>
    <property type="project" value="TreeGrafter"/>
</dbReference>
<feature type="transmembrane region" description="Helical" evidence="7">
    <location>
        <begin position="46"/>
        <end position="66"/>
    </location>
</feature>
<proteinExistence type="inferred from homology"/>
<dbReference type="Pfam" id="PF00474">
    <property type="entry name" value="SSF"/>
    <property type="match status" value="1"/>
</dbReference>
<keyword evidence="5 7" id="KW-1133">Transmembrane helix</keyword>
<keyword evidence="6 7" id="KW-0472">Membrane</keyword>
<dbReference type="PROSITE" id="PS50283">
    <property type="entry name" value="NA_SOLUT_SYMP_3"/>
    <property type="match status" value="1"/>
</dbReference>
<dbReference type="EMBL" id="LAZR01003699">
    <property type="protein sequence ID" value="KKN15571.1"/>
    <property type="molecule type" value="Genomic_DNA"/>
</dbReference>
<dbReference type="InterPro" id="IPR050277">
    <property type="entry name" value="Sodium:Solute_Symporter"/>
</dbReference>
<keyword evidence="4 7" id="KW-0812">Transmembrane</keyword>
<evidence type="ECO:0000256" key="5">
    <source>
        <dbReference type="ARBA" id="ARBA00022989"/>
    </source>
</evidence>
<dbReference type="AlphaFoldDB" id="A0A0F9QQW2"/>
<reference evidence="8" key="1">
    <citation type="journal article" date="2015" name="Nature">
        <title>Complex archaea that bridge the gap between prokaryotes and eukaryotes.</title>
        <authorList>
            <person name="Spang A."/>
            <person name="Saw J.H."/>
            <person name="Jorgensen S.L."/>
            <person name="Zaremba-Niedzwiedzka K."/>
            <person name="Martijn J."/>
            <person name="Lind A.E."/>
            <person name="van Eijk R."/>
            <person name="Schleper C."/>
            <person name="Guy L."/>
            <person name="Ettema T.J."/>
        </authorList>
    </citation>
    <scope>NUCLEOTIDE SEQUENCE</scope>
</reference>